<dbReference type="Pfam" id="PF07593">
    <property type="entry name" value="UnbV_ASPIC"/>
    <property type="match status" value="1"/>
</dbReference>
<dbReference type="InterPro" id="IPR028994">
    <property type="entry name" value="Integrin_alpha_N"/>
</dbReference>
<dbReference type="InterPro" id="IPR011519">
    <property type="entry name" value="UnbV_ASPIC"/>
</dbReference>
<accession>A0A5C4SFW6</accession>
<dbReference type="InterPro" id="IPR013517">
    <property type="entry name" value="FG-GAP"/>
</dbReference>
<evidence type="ECO:0000259" key="3">
    <source>
        <dbReference type="Pfam" id="PF07593"/>
    </source>
</evidence>
<dbReference type="Pfam" id="PF13517">
    <property type="entry name" value="FG-GAP_3"/>
    <property type="match status" value="1"/>
</dbReference>
<gene>
    <name evidence="4" type="ORF">FGF67_14105</name>
</gene>
<evidence type="ECO:0000256" key="2">
    <source>
        <dbReference type="SAM" id="SignalP"/>
    </source>
</evidence>
<protein>
    <submittedName>
        <fullName evidence="4">CRTAC1 family protein</fullName>
    </submittedName>
</protein>
<keyword evidence="5" id="KW-1185">Reference proteome</keyword>
<dbReference type="SUPFAM" id="SSF69318">
    <property type="entry name" value="Integrin alpha N-terminal domain"/>
    <property type="match status" value="2"/>
</dbReference>
<feature type="signal peptide" evidence="2">
    <location>
        <begin position="1"/>
        <end position="25"/>
    </location>
</feature>
<dbReference type="Proteomes" id="UP000308713">
    <property type="component" value="Unassembled WGS sequence"/>
</dbReference>
<keyword evidence="1 2" id="KW-0732">Signal</keyword>
<dbReference type="PANTHER" id="PTHR16026:SF0">
    <property type="entry name" value="CARTILAGE ACIDIC PROTEIN 1"/>
    <property type="match status" value="1"/>
</dbReference>
<evidence type="ECO:0000313" key="5">
    <source>
        <dbReference type="Proteomes" id="UP000308713"/>
    </source>
</evidence>
<reference evidence="4 5" key="1">
    <citation type="submission" date="2019-05" db="EMBL/GenBank/DDBJ databases">
        <title>Tamlana fucoidanivorans sp. nov., isolated from the surface of algae collected from Fujian province in China.</title>
        <authorList>
            <person name="Li J."/>
        </authorList>
    </citation>
    <scope>NUCLEOTIDE SEQUENCE [LARGE SCALE GENOMIC DNA]</scope>
    <source>
        <strain evidence="4 5">CW2-9</strain>
    </source>
</reference>
<dbReference type="Gene3D" id="2.130.10.130">
    <property type="entry name" value="Integrin alpha, N-terminal"/>
    <property type="match status" value="1"/>
</dbReference>
<dbReference type="OrthoDB" id="9816120at2"/>
<feature type="chain" id="PRO_5022932164" evidence="2">
    <location>
        <begin position="26"/>
        <end position="625"/>
    </location>
</feature>
<proteinExistence type="predicted"/>
<organism evidence="4 5">
    <name type="scientific">Allotamlana fucoidanivorans</name>
    <dbReference type="NCBI Taxonomy" id="2583814"/>
    <lineage>
        <taxon>Bacteria</taxon>
        <taxon>Pseudomonadati</taxon>
        <taxon>Bacteroidota</taxon>
        <taxon>Flavobacteriia</taxon>
        <taxon>Flavobacteriales</taxon>
        <taxon>Flavobacteriaceae</taxon>
        <taxon>Allotamlana</taxon>
    </lineage>
</organism>
<dbReference type="PANTHER" id="PTHR16026">
    <property type="entry name" value="CARTILAGE ACIDIC PROTEIN 1"/>
    <property type="match status" value="1"/>
</dbReference>
<dbReference type="EMBL" id="VDCS01000014">
    <property type="protein sequence ID" value="TNJ42403.1"/>
    <property type="molecule type" value="Genomic_DNA"/>
</dbReference>
<dbReference type="AlphaFoldDB" id="A0A5C4SFW6"/>
<evidence type="ECO:0000256" key="1">
    <source>
        <dbReference type="ARBA" id="ARBA00022729"/>
    </source>
</evidence>
<dbReference type="RefSeq" id="WP_139698411.1">
    <property type="nucleotide sequence ID" value="NZ_CP074074.1"/>
</dbReference>
<dbReference type="InterPro" id="IPR027039">
    <property type="entry name" value="Crtac1"/>
</dbReference>
<name>A0A5C4SFW6_9FLAO</name>
<comment type="caution">
    <text evidence="4">The sequence shown here is derived from an EMBL/GenBank/DDBJ whole genome shotgun (WGS) entry which is preliminary data.</text>
</comment>
<evidence type="ECO:0000313" key="4">
    <source>
        <dbReference type="EMBL" id="TNJ42403.1"/>
    </source>
</evidence>
<feature type="domain" description="ASPIC/UnbV" evidence="3">
    <location>
        <begin position="553"/>
        <end position="619"/>
    </location>
</feature>
<sequence>MNKNNICYLTLALLAMLMLPSFISAQNDDNNMPELSFSEDKAIFPGEERSRRKFDNAVIADLDQDGYMDMLLTEHSRRVELFWNNKGVFERGEPFIFGDTHGIAIGDYNGDGLLEVLVQPGGGDGKNPRKLRAYTVNLDRSVSEEKEFKHFKASRGRAVKFIDGNNDGNLGLLLTAFPPKNQNDKAHFLYLKDEEQEFKFSKFLPYADRFNDRMTYVDFNNDNITDMIFYGGSKVIAVQGEANNKFTDVTETVLGDLTNTNLTTSVSEIDFDNDADFDLFLTRSKHAFDAESDYDTENKRFYFFARREPFKHDSIKIKGDFKIENLQMAFPHFDVFIGAKKKLFKRKLDKHGHQDFTLTQKEAEGWPEDTSKKGLYIGYLGNDYWRIEGFTNAPTSGVIHNVVEKPETIELKNLPAKLLENQNGTFVDVTAKLGIDISEQTTSSAVGDFNNDGWSDLYIVRYGHSASQIEQFLYLNDEGKQFKRIEGHGIVREEVGSTGMGADAFDYDKDGDLDIIYANERGRWHLFTNHLKSDNNYVVVNVGNSPSGKVTPIGAILTLKAGGNIYKRVVGATSSYFSHPLNTNLHIGLGTSTKIDEAEVLWSNGEKQSLDIVKLNTTYNVGKSN</sequence>